<dbReference type="InterPro" id="IPR002048">
    <property type="entry name" value="EF_hand_dom"/>
</dbReference>
<dbReference type="GO" id="GO:0005509">
    <property type="term" value="F:calcium ion binding"/>
    <property type="evidence" value="ECO:0007669"/>
    <property type="project" value="InterPro"/>
</dbReference>
<dbReference type="SUPFAM" id="SSF47473">
    <property type="entry name" value="EF-hand"/>
    <property type="match status" value="1"/>
</dbReference>
<dbReference type="KEGG" id="bpg:Bathy11g02920"/>
<dbReference type="EMBL" id="FO082268">
    <property type="protein sequence ID" value="CCO18540.1"/>
    <property type="molecule type" value="Genomic_DNA"/>
</dbReference>
<keyword evidence="3" id="KW-0812">Transmembrane</keyword>
<evidence type="ECO:0000259" key="4">
    <source>
        <dbReference type="PROSITE" id="PS50222"/>
    </source>
</evidence>
<keyword evidence="3" id="KW-1133">Transmembrane helix</keyword>
<dbReference type="Gene3D" id="1.10.238.10">
    <property type="entry name" value="EF-hand"/>
    <property type="match status" value="1"/>
</dbReference>
<feature type="compositionally biased region" description="Basic residues" evidence="2">
    <location>
        <begin position="1"/>
        <end position="12"/>
    </location>
</feature>
<dbReference type="OrthoDB" id="47513at2759"/>
<organism evidence="5 6">
    <name type="scientific">Bathycoccus prasinos</name>
    <dbReference type="NCBI Taxonomy" id="41875"/>
    <lineage>
        <taxon>Eukaryota</taxon>
        <taxon>Viridiplantae</taxon>
        <taxon>Chlorophyta</taxon>
        <taxon>Mamiellophyceae</taxon>
        <taxon>Mamiellales</taxon>
        <taxon>Bathycoccaceae</taxon>
        <taxon>Bathycoccus</taxon>
    </lineage>
</organism>
<sequence length="269" mass="30011">MSGKGGAKKKKNNNKDDSSLSSSESSNIRAKEKLAQTLKNASNVKSQKQMFLDLILSKDFEFVLNDIFHTCAGISERNVGGNESEKLDSAELKVAIKAIYAKLEDMAGKDMKLPKIKEPIDDILRSYDENNDGYLDKREFQGFARTYFSRMEWPLWKTAAKGAAKGVGFHMGVQFIVAPIVALCSPLIFAFVQREMKKITGEQIENVKDEFSKRFHALNVFGKDADGDGINDDVERIERKQKWQKRMKKSREVVATTAVASAAACAGLL</sequence>
<reference evidence="5 6" key="1">
    <citation type="submission" date="2011-10" db="EMBL/GenBank/DDBJ databases">
        <authorList>
            <person name="Genoscope - CEA"/>
        </authorList>
    </citation>
    <scope>NUCLEOTIDE SEQUENCE [LARGE SCALE GENOMIC DNA]</scope>
    <source>
        <strain evidence="5 6">RCC 1105</strain>
    </source>
</reference>
<dbReference type="PROSITE" id="PS00018">
    <property type="entry name" value="EF_HAND_1"/>
    <property type="match status" value="1"/>
</dbReference>
<evidence type="ECO:0000313" key="5">
    <source>
        <dbReference type="EMBL" id="CCO18540.1"/>
    </source>
</evidence>
<feature type="region of interest" description="Disordered" evidence="2">
    <location>
        <begin position="1"/>
        <end position="28"/>
    </location>
</feature>
<accession>K8F169</accession>
<keyword evidence="3" id="KW-0472">Membrane</keyword>
<keyword evidence="6" id="KW-1185">Reference proteome</keyword>
<dbReference type="Proteomes" id="UP000198341">
    <property type="component" value="Chromosome 11"/>
</dbReference>
<name>K8F169_9CHLO</name>
<dbReference type="InterPro" id="IPR018247">
    <property type="entry name" value="EF_Hand_1_Ca_BS"/>
</dbReference>
<protein>
    <recommendedName>
        <fullName evidence="4">EF-hand domain-containing protein</fullName>
    </recommendedName>
</protein>
<evidence type="ECO:0000313" key="6">
    <source>
        <dbReference type="Proteomes" id="UP000198341"/>
    </source>
</evidence>
<gene>
    <name evidence="5" type="ordered locus">Bathy11g02920</name>
</gene>
<evidence type="ECO:0000256" key="3">
    <source>
        <dbReference type="SAM" id="Phobius"/>
    </source>
</evidence>
<feature type="transmembrane region" description="Helical" evidence="3">
    <location>
        <begin position="171"/>
        <end position="192"/>
    </location>
</feature>
<proteinExistence type="predicted"/>
<feature type="domain" description="EF-hand" evidence="4">
    <location>
        <begin position="115"/>
        <end position="150"/>
    </location>
</feature>
<evidence type="ECO:0000256" key="2">
    <source>
        <dbReference type="SAM" id="MobiDB-lite"/>
    </source>
</evidence>
<keyword evidence="1" id="KW-0106">Calcium</keyword>
<dbReference type="PROSITE" id="PS50222">
    <property type="entry name" value="EF_HAND_2"/>
    <property type="match status" value="1"/>
</dbReference>
<dbReference type="AlphaFoldDB" id="K8F169"/>
<dbReference type="RefSeq" id="XP_007510195.1">
    <property type="nucleotide sequence ID" value="XM_007510133.1"/>
</dbReference>
<dbReference type="GeneID" id="19012971"/>
<evidence type="ECO:0000256" key="1">
    <source>
        <dbReference type="ARBA" id="ARBA00022837"/>
    </source>
</evidence>
<dbReference type="InterPro" id="IPR011992">
    <property type="entry name" value="EF-hand-dom_pair"/>
</dbReference>